<accession>A0A1Y1ZVE8</accession>
<evidence type="ECO:0000313" key="2">
    <source>
        <dbReference type="EMBL" id="ORY14202.1"/>
    </source>
</evidence>
<dbReference type="STRING" id="1231657.A0A1Y1ZVE8"/>
<evidence type="ECO:0000259" key="1">
    <source>
        <dbReference type="Pfam" id="PF06985"/>
    </source>
</evidence>
<dbReference type="InterPro" id="IPR052895">
    <property type="entry name" value="HetReg/Transcr_Mod"/>
</dbReference>
<comment type="caution">
    <text evidence="2">The sequence shown here is derived from an EMBL/GenBank/DDBJ whole genome shotgun (WGS) entry which is preliminary data.</text>
</comment>
<evidence type="ECO:0000313" key="3">
    <source>
        <dbReference type="Proteomes" id="UP000193144"/>
    </source>
</evidence>
<gene>
    <name evidence="2" type="ORF">BCR34DRAFT_479849</name>
</gene>
<keyword evidence="3" id="KW-1185">Reference proteome</keyword>
<dbReference type="AlphaFoldDB" id="A0A1Y1ZVE8"/>
<dbReference type="EMBL" id="MCFA01000035">
    <property type="protein sequence ID" value="ORY14202.1"/>
    <property type="molecule type" value="Genomic_DNA"/>
</dbReference>
<dbReference type="PANTHER" id="PTHR24148">
    <property type="entry name" value="ANKYRIN REPEAT DOMAIN-CONTAINING PROTEIN 39 HOMOLOG-RELATED"/>
    <property type="match status" value="1"/>
</dbReference>
<dbReference type="Pfam" id="PF06985">
    <property type="entry name" value="HET"/>
    <property type="match status" value="1"/>
</dbReference>
<protein>
    <submittedName>
        <fullName evidence="2">Heterokaryon incompatibility protein-domain-containing protein</fullName>
    </submittedName>
</protein>
<dbReference type="PANTHER" id="PTHR24148:SF79">
    <property type="entry name" value="HETEROKARYON INCOMPATIBILITY DOMAIN-CONTAINING PROTEIN"/>
    <property type="match status" value="1"/>
</dbReference>
<dbReference type="Pfam" id="PF26639">
    <property type="entry name" value="Het-6_barrel"/>
    <property type="match status" value="1"/>
</dbReference>
<organism evidence="2 3">
    <name type="scientific">Clohesyomyces aquaticus</name>
    <dbReference type="NCBI Taxonomy" id="1231657"/>
    <lineage>
        <taxon>Eukaryota</taxon>
        <taxon>Fungi</taxon>
        <taxon>Dikarya</taxon>
        <taxon>Ascomycota</taxon>
        <taxon>Pezizomycotina</taxon>
        <taxon>Dothideomycetes</taxon>
        <taxon>Pleosporomycetidae</taxon>
        <taxon>Pleosporales</taxon>
        <taxon>Lindgomycetaceae</taxon>
        <taxon>Clohesyomyces</taxon>
    </lineage>
</organism>
<name>A0A1Y1ZVE8_9PLEO</name>
<proteinExistence type="predicted"/>
<reference evidence="2 3" key="1">
    <citation type="submission" date="2016-07" db="EMBL/GenBank/DDBJ databases">
        <title>Pervasive Adenine N6-methylation of Active Genes in Fungi.</title>
        <authorList>
            <consortium name="DOE Joint Genome Institute"/>
            <person name="Mondo S.J."/>
            <person name="Dannebaum R.O."/>
            <person name="Kuo R.C."/>
            <person name="Labutti K."/>
            <person name="Haridas S."/>
            <person name="Kuo A."/>
            <person name="Salamov A."/>
            <person name="Ahrendt S.R."/>
            <person name="Lipzen A."/>
            <person name="Sullivan W."/>
            <person name="Andreopoulos W.B."/>
            <person name="Clum A."/>
            <person name="Lindquist E."/>
            <person name="Daum C."/>
            <person name="Ramamoorthy G.K."/>
            <person name="Gryganskyi A."/>
            <person name="Culley D."/>
            <person name="Magnuson J.K."/>
            <person name="James T.Y."/>
            <person name="O'Malley M.A."/>
            <person name="Stajich J.E."/>
            <person name="Spatafora J.W."/>
            <person name="Visel A."/>
            <person name="Grigoriev I.V."/>
        </authorList>
    </citation>
    <scope>NUCLEOTIDE SEQUENCE [LARGE SCALE GENOMIC DNA]</scope>
    <source>
        <strain evidence="2 3">CBS 115471</strain>
    </source>
</reference>
<feature type="domain" description="Heterokaryon incompatibility" evidence="1">
    <location>
        <begin position="63"/>
        <end position="250"/>
    </location>
</feature>
<dbReference type="InterPro" id="IPR010730">
    <property type="entry name" value="HET"/>
</dbReference>
<dbReference type="OrthoDB" id="4476201at2759"/>
<dbReference type="Proteomes" id="UP000193144">
    <property type="component" value="Unassembled WGS sequence"/>
</dbReference>
<sequence length="711" mass="80818">MRFRNILQSVRVTQNLHFPRGSYQYDPLPTTNHIRLLELAPSSDAKVVRCSLKPFELHNAPPFQSLSYTWGNHLTLPNQASASSKIRRSTTPGPDVSAHIRRYPIICDGRLFPVTRNLRDALRMLTGTISSKRGTSNSTYYFWIDALCVNQQDIAERNSQVAKMAEIFKASQSVVVWLGKEDEFTDDAIETIDRVSQIQEEDWPLIPYTSFYQSTVSTPSARLNLTFYNWLGFIALINRPWFKRAWVVQEIALAKSAKVVCGTKVFPWEKLSKTLSFIKATKWYHHLHTEKLKHIRSIRKQPGVYKSLLQAGLQVGISPIYLDATRLKMVKREENALKPSLRMLLETHRFSNSTDPRDKVYAFLGLADRSTAPFRSQPDILSPNYNLSVQEVYTETARAFLTSFGNLSVLSHVQDPSRTRISGLPSWVPDYSVNLDPYPLQYRSPSLWKASGGRKWKINAIDMEHGLLDVQGYRLSVIDQVSVLTTESQDPSAAWASIVKLALSLDQPYTMFDAGGKSPSRIEVVWKTLTTNTYNKQYPAPSSTGMLFIDYVLNLQIRHRLTPWSSTDEFQPHHSPLSESIYPEWNTLLCLEPSNSPYSLKVYKERLCTVVESMFNGTYSPIGLAQLQHEFDESGGRKRRLFRTQNNYLGTGPRSLGQGDEVFVLDGGNVPFVLRRLTNGNWRLIGEAYVHGAMHGETLDLGLPRQSITIE</sequence>